<evidence type="ECO:0000256" key="7">
    <source>
        <dbReference type="ARBA" id="ARBA00023136"/>
    </source>
</evidence>
<evidence type="ECO:0000313" key="10">
    <source>
        <dbReference type="EMBL" id="ERN08136.1"/>
    </source>
</evidence>
<dbReference type="AlphaFoldDB" id="W1PKF1"/>
<comment type="subcellular location">
    <subcellularLocation>
        <location evidence="1">Cell membrane</location>
        <topology evidence="1">Single-pass type I membrane protein</topology>
    </subcellularLocation>
</comment>
<keyword evidence="9" id="KW-0325">Glycoprotein</keyword>
<accession>W1PKF1</accession>
<keyword evidence="6" id="KW-1133">Transmembrane helix</keyword>
<dbReference type="InterPro" id="IPR001611">
    <property type="entry name" value="Leu-rich_rpt"/>
</dbReference>
<evidence type="ECO:0000256" key="5">
    <source>
        <dbReference type="ARBA" id="ARBA00022729"/>
    </source>
</evidence>
<keyword evidence="7" id="KW-0472">Membrane</keyword>
<dbReference type="EMBL" id="KI393569">
    <property type="protein sequence ID" value="ERN08136.1"/>
    <property type="molecule type" value="Genomic_DNA"/>
</dbReference>
<dbReference type="PANTHER" id="PTHR48052">
    <property type="entry name" value="UNNAMED PRODUCT"/>
    <property type="match status" value="1"/>
</dbReference>
<keyword evidence="4" id="KW-0812">Transmembrane</keyword>
<proteinExistence type="inferred from homology"/>
<dbReference type="Proteomes" id="UP000017836">
    <property type="component" value="Unassembled WGS sequence"/>
</dbReference>
<dbReference type="SUPFAM" id="SSF52058">
    <property type="entry name" value="L domain-like"/>
    <property type="match status" value="1"/>
</dbReference>
<dbReference type="GO" id="GO:0005886">
    <property type="term" value="C:plasma membrane"/>
    <property type="evidence" value="ECO:0007669"/>
    <property type="project" value="UniProtKB-SubCell"/>
</dbReference>
<organism evidence="10 11">
    <name type="scientific">Amborella trichopoda</name>
    <dbReference type="NCBI Taxonomy" id="13333"/>
    <lineage>
        <taxon>Eukaryota</taxon>
        <taxon>Viridiplantae</taxon>
        <taxon>Streptophyta</taxon>
        <taxon>Embryophyta</taxon>
        <taxon>Tracheophyta</taxon>
        <taxon>Spermatophyta</taxon>
        <taxon>Magnoliopsida</taxon>
        <taxon>Amborellales</taxon>
        <taxon>Amborellaceae</taxon>
        <taxon>Amborella</taxon>
    </lineage>
</organism>
<dbReference type="InterPro" id="IPR032675">
    <property type="entry name" value="LRR_dom_sf"/>
</dbReference>
<dbReference type="Gramene" id="ERN08136">
    <property type="protein sequence ID" value="ERN08136"/>
    <property type="gene ID" value="AMTR_s00018p00093000"/>
</dbReference>
<name>W1PKF1_AMBTC</name>
<evidence type="ECO:0000256" key="9">
    <source>
        <dbReference type="ARBA" id="ARBA00023180"/>
    </source>
</evidence>
<dbReference type="Gene3D" id="3.80.10.10">
    <property type="entry name" value="Ribonuclease Inhibitor"/>
    <property type="match status" value="1"/>
</dbReference>
<reference evidence="11" key="1">
    <citation type="journal article" date="2013" name="Science">
        <title>The Amborella genome and the evolution of flowering plants.</title>
        <authorList>
            <consortium name="Amborella Genome Project"/>
        </authorList>
    </citation>
    <scope>NUCLEOTIDE SEQUENCE [LARGE SCALE GENOMIC DNA]</scope>
</reference>
<evidence type="ECO:0000256" key="8">
    <source>
        <dbReference type="ARBA" id="ARBA00023170"/>
    </source>
</evidence>
<keyword evidence="3" id="KW-1003">Cell membrane</keyword>
<evidence type="ECO:0000256" key="6">
    <source>
        <dbReference type="ARBA" id="ARBA00022989"/>
    </source>
</evidence>
<evidence type="ECO:0000256" key="4">
    <source>
        <dbReference type="ARBA" id="ARBA00022692"/>
    </source>
</evidence>
<comment type="similarity">
    <text evidence="2">Belongs to the RLP family.</text>
</comment>
<dbReference type="PANTHER" id="PTHR48052:SF15">
    <property type="entry name" value="LEUCINE-RICH REPEAT RECEPTOR-LIKE SERINE_THREONINE-PROTEIN KINASE BAM1"/>
    <property type="match status" value="1"/>
</dbReference>
<protein>
    <recommendedName>
        <fullName evidence="12">Leucine-rich repeat-containing N-terminal plant-type domain-containing protein</fullName>
    </recommendedName>
</protein>
<gene>
    <name evidence="10" type="ORF">AMTR_s00018p00093000</name>
</gene>
<dbReference type="HOGENOM" id="CLU_2577036_0_0_1"/>
<dbReference type="Pfam" id="PF00560">
    <property type="entry name" value="LRR_1"/>
    <property type="match status" value="1"/>
</dbReference>
<sequence>MGNLRVLKSLDLSNNKLSGKIPTNFVELKNFKLLNLFINNLKGTIPPFVIEFPELEWLGKFHRNLLKQPSPDPNHPEQLVF</sequence>
<evidence type="ECO:0000313" key="11">
    <source>
        <dbReference type="Proteomes" id="UP000017836"/>
    </source>
</evidence>
<keyword evidence="5" id="KW-0732">Signal</keyword>
<evidence type="ECO:0000256" key="1">
    <source>
        <dbReference type="ARBA" id="ARBA00004251"/>
    </source>
</evidence>
<evidence type="ECO:0000256" key="3">
    <source>
        <dbReference type="ARBA" id="ARBA00022475"/>
    </source>
</evidence>
<keyword evidence="8" id="KW-0675">Receptor</keyword>
<keyword evidence="11" id="KW-1185">Reference proteome</keyword>
<evidence type="ECO:0008006" key="12">
    <source>
        <dbReference type="Google" id="ProtNLM"/>
    </source>
</evidence>
<evidence type="ECO:0000256" key="2">
    <source>
        <dbReference type="ARBA" id="ARBA00009592"/>
    </source>
</evidence>